<dbReference type="SMART" id="SM00382">
    <property type="entry name" value="AAA"/>
    <property type="match status" value="2"/>
</dbReference>
<dbReference type="SUPFAM" id="SSF52540">
    <property type="entry name" value="P-loop containing nucleoside triphosphate hydrolases"/>
    <property type="match status" value="2"/>
</dbReference>
<dbReference type="InterPro" id="IPR013563">
    <property type="entry name" value="Oligopep_ABC_C"/>
</dbReference>
<feature type="domain" description="ABC transporter" evidence="4">
    <location>
        <begin position="1"/>
        <end position="239"/>
    </location>
</feature>
<dbReference type="InterPro" id="IPR003593">
    <property type="entry name" value="AAA+_ATPase"/>
</dbReference>
<dbReference type="PATRIC" id="fig|1224164.3.peg.1951"/>
<dbReference type="InterPro" id="IPR003439">
    <property type="entry name" value="ABC_transporter-like_ATP-bd"/>
</dbReference>
<dbReference type="RefSeq" id="WP_025253328.1">
    <property type="nucleotide sequence ID" value="NZ_CP004353.1"/>
</dbReference>
<dbReference type="InterPro" id="IPR050319">
    <property type="entry name" value="ABC_transp_ATP-bind"/>
</dbReference>
<keyword evidence="2" id="KW-0547">Nucleotide-binding</keyword>
<dbReference type="eggNOG" id="COG4172">
    <property type="taxonomic scope" value="Bacteria"/>
</dbReference>
<gene>
    <name evidence="5" type="ORF">B843_09660</name>
</gene>
<keyword evidence="1" id="KW-0813">Transport</keyword>
<evidence type="ECO:0000256" key="1">
    <source>
        <dbReference type="ARBA" id="ARBA00022448"/>
    </source>
</evidence>
<dbReference type="InterPro" id="IPR027417">
    <property type="entry name" value="P-loop_NTPase"/>
</dbReference>
<evidence type="ECO:0000256" key="2">
    <source>
        <dbReference type="ARBA" id="ARBA00022741"/>
    </source>
</evidence>
<evidence type="ECO:0000259" key="4">
    <source>
        <dbReference type="PROSITE" id="PS50893"/>
    </source>
</evidence>
<keyword evidence="6" id="KW-1185">Reference proteome</keyword>
<dbReference type="PROSITE" id="PS50893">
    <property type="entry name" value="ABC_TRANSPORTER_2"/>
    <property type="match status" value="2"/>
</dbReference>
<dbReference type="GO" id="GO:0055085">
    <property type="term" value="P:transmembrane transport"/>
    <property type="evidence" value="ECO:0007669"/>
    <property type="project" value="UniProtKB-ARBA"/>
</dbReference>
<dbReference type="GO" id="GO:0005524">
    <property type="term" value="F:ATP binding"/>
    <property type="evidence" value="ECO:0007669"/>
    <property type="project" value="UniProtKB-KW"/>
</dbReference>
<protein>
    <submittedName>
        <fullName evidence="5">ABC transporter ATP-binding protein</fullName>
    </submittedName>
</protein>
<sequence>MNTLEVRDLGVAGVVHDVSFDIAPGERVGLIGESGSGKTLTALSVMRLIDAEGSISLGGTDLQALSEKDLCGVRGKKVAMVFQEPMTALNPLRCVGKQIVEAIRIHRRTSRVAAKHEALQLLADVDLRPELFGRYPHELSGGQRQRVIIAMALAHNPELLICDEPTTALDVTSQKAIIDLILRLVADRGMSLLFITHDLGLVARTCQRVLVMKNGAIVEEGPTTHVLAAPEHEYTRSLVAASTLPAARPAKHSEQVLITVDHATKMFRKTAAVSDVSLTVHRGERLGIVGGSGSGKTTLLKMIAGLSAPTTGTVTVDGDMQMVFQDPMGSLDPRMTITDIVSETLPRRDDARVAEVLDQVGVDAATATRLPHEFSGGQRQRISIARAIAPKPRILLADEPVSALDVSVRKKVLALIDSLVAEEDLTLVFVSHDIAVVRSVCTQVAVMKDGEIVEYGPVEKVLHEPEHPYTRKLIDAVPSLTTS</sequence>
<dbReference type="KEGG" id="cvt:B843_09660"/>
<dbReference type="Pfam" id="PF08352">
    <property type="entry name" value="oligo_HPY"/>
    <property type="match status" value="2"/>
</dbReference>
<dbReference type="PANTHER" id="PTHR43776">
    <property type="entry name" value="TRANSPORT ATP-BINDING PROTEIN"/>
    <property type="match status" value="1"/>
</dbReference>
<organism evidence="5 6">
    <name type="scientific">Corynebacterium vitaeruminis DSM 20294</name>
    <dbReference type="NCBI Taxonomy" id="1224164"/>
    <lineage>
        <taxon>Bacteria</taxon>
        <taxon>Bacillati</taxon>
        <taxon>Actinomycetota</taxon>
        <taxon>Actinomycetes</taxon>
        <taxon>Mycobacteriales</taxon>
        <taxon>Corynebacteriaceae</taxon>
        <taxon>Corynebacterium</taxon>
    </lineage>
</organism>
<dbReference type="EMBL" id="CP004353">
    <property type="protein sequence ID" value="AHI23317.1"/>
    <property type="molecule type" value="Genomic_DNA"/>
</dbReference>
<dbReference type="GO" id="GO:0015833">
    <property type="term" value="P:peptide transport"/>
    <property type="evidence" value="ECO:0007669"/>
    <property type="project" value="InterPro"/>
</dbReference>
<dbReference type="HOGENOM" id="CLU_000604_86_0_11"/>
<dbReference type="InterPro" id="IPR017871">
    <property type="entry name" value="ABC_transporter-like_CS"/>
</dbReference>
<name>W5Y278_9CORY</name>
<dbReference type="GO" id="GO:0016887">
    <property type="term" value="F:ATP hydrolysis activity"/>
    <property type="evidence" value="ECO:0007669"/>
    <property type="project" value="InterPro"/>
</dbReference>
<dbReference type="Pfam" id="PF00005">
    <property type="entry name" value="ABC_tran"/>
    <property type="match status" value="2"/>
</dbReference>
<dbReference type="AlphaFoldDB" id="W5Y278"/>
<proteinExistence type="predicted"/>
<feature type="domain" description="ABC transporter" evidence="4">
    <location>
        <begin position="258"/>
        <end position="474"/>
    </location>
</feature>
<dbReference type="PROSITE" id="PS00211">
    <property type="entry name" value="ABC_TRANSPORTER_1"/>
    <property type="match status" value="2"/>
</dbReference>
<dbReference type="STRING" id="1224164.B843_09660"/>
<dbReference type="PANTHER" id="PTHR43776:SF8">
    <property type="entry name" value="ABC TRANSPORTER, ATP-BINDING PROTEIN"/>
    <property type="match status" value="1"/>
</dbReference>
<evidence type="ECO:0000313" key="5">
    <source>
        <dbReference type="EMBL" id="AHI23317.1"/>
    </source>
</evidence>
<dbReference type="Gene3D" id="3.40.50.300">
    <property type="entry name" value="P-loop containing nucleotide triphosphate hydrolases"/>
    <property type="match status" value="2"/>
</dbReference>
<accession>W5Y278</accession>
<evidence type="ECO:0000313" key="6">
    <source>
        <dbReference type="Proteomes" id="UP000019222"/>
    </source>
</evidence>
<dbReference type="Proteomes" id="UP000019222">
    <property type="component" value="Chromosome"/>
</dbReference>
<dbReference type="CDD" id="cd03257">
    <property type="entry name" value="ABC_NikE_OppD_transporters"/>
    <property type="match status" value="2"/>
</dbReference>
<reference evidence="5 6" key="1">
    <citation type="submission" date="2013-02" db="EMBL/GenBank/DDBJ databases">
        <title>The complete genome sequence of Corynebacterium vitaeruminis DSM 20294.</title>
        <authorList>
            <person name="Ruckert C."/>
            <person name="Albersmeier A."/>
            <person name="Kalinowski J."/>
        </authorList>
    </citation>
    <scope>NUCLEOTIDE SEQUENCE [LARGE SCALE GENOMIC DNA]</scope>
    <source>
        <strain evidence="6">ATCC 10234</strain>
    </source>
</reference>
<evidence type="ECO:0000256" key="3">
    <source>
        <dbReference type="ARBA" id="ARBA00022840"/>
    </source>
</evidence>
<keyword evidence="3 5" id="KW-0067">ATP-binding</keyword>